<name>A0A0A9DKV4_ARUDO</name>
<reference evidence="2" key="1">
    <citation type="submission" date="2014-09" db="EMBL/GenBank/DDBJ databases">
        <authorList>
            <person name="Magalhaes I.L.F."/>
            <person name="Oliveira U."/>
            <person name="Santos F.R."/>
            <person name="Vidigal T.H.D.A."/>
            <person name="Brescovit A.D."/>
            <person name="Santos A.J."/>
        </authorList>
    </citation>
    <scope>NUCLEOTIDE SEQUENCE</scope>
    <source>
        <tissue evidence="2">Shoot tissue taken approximately 20 cm above the soil surface</tissue>
    </source>
</reference>
<evidence type="ECO:0000313" key="2">
    <source>
        <dbReference type="EMBL" id="JAD86290.1"/>
    </source>
</evidence>
<protein>
    <submittedName>
        <fullName evidence="2">Uncharacterized protein</fullName>
    </submittedName>
</protein>
<evidence type="ECO:0000256" key="1">
    <source>
        <dbReference type="SAM" id="MobiDB-lite"/>
    </source>
</evidence>
<accession>A0A0A9DKV4</accession>
<feature type="region of interest" description="Disordered" evidence="1">
    <location>
        <begin position="1"/>
        <end position="24"/>
    </location>
</feature>
<dbReference type="EMBL" id="GBRH01211605">
    <property type="protein sequence ID" value="JAD86290.1"/>
    <property type="molecule type" value="Transcribed_RNA"/>
</dbReference>
<sequence>MGAAQDHQEVEDTLPSGLENKTRGWDFKTEDCGGRGTVDHLDSFIYGRKRNC</sequence>
<dbReference type="AlphaFoldDB" id="A0A0A9DKV4"/>
<proteinExistence type="predicted"/>
<organism evidence="2">
    <name type="scientific">Arundo donax</name>
    <name type="common">Giant reed</name>
    <name type="synonym">Donax arundinaceus</name>
    <dbReference type="NCBI Taxonomy" id="35708"/>
    <lineage>
        <taxon>Eukaryota</taxon>
        <taxon>Viridiplantae</taxon>
        <taxon>Streptophyta</taxon>
        <taxon>Embryophyta</taxon>
        <taxon>Tracheophyta</taxon>
        <taxon>Spermatophyta</taxon>
        <taxon>Magnoliopsida</taxon>
        <taxon>Liliopsida</taxon>
        <taxon>Poales</taxon>
        <taxon>Poaceae</taxon>
        <taxon>PACMAD clade</taxon>
        <taxon>Arundinoideae</taxon>
        <taxon>Arundineae</taxon>
        <taxon>Arundo</taxon>
    </lineage>
</organism>
<feature type="compositionally biased region" description="Basic and acidic residues" evidence="1">
    <location>
        <begin position="1"/>
        <end position="10"/>
    </location>
</feature>
<reference evidence="2" key="2">
    <citation type="journal article" date="2015" name="Data Brief">
        <title>Shoot transcriptome of the giant reed, Arundo donax.</title>
        <authorList>
            <person name="Barrero R.A."/>
            <person name="Guerrero F.D."/>
            <person name="Moolhuijzen P."/>
            <person name="Goolsby J.A."/>
            <person name="Tidwell J."/>
            <person name="Bellgard S.E."/>
            <person name="Bellgard M.I."/>
        </authorList>
    </citation>
    <scope>NUCLEOTIDE SEQUENCE</scope>
    <source>
        <tissue evidence="2">Shoot tissue taken approximately 20 cm above the soil surface</tissue>
    </source>
</reference>